<dbReference type="RefSeq" id="WP_336597878.1">
    <property type="nucleotide sequence ID" value="NZ_JACFYJ010000012.1"/>
</dbReference>
<protein>
    <submittedName>
        <fullName evidence="1">Uncharacterized protein</fullName>
    </submittedName>
</protein>
<comment type="caution">
    <text evidence="1">The sequence shown here is derived from an EMBL/GenBank/DDBJ whole genome shotgun (WGS) entry which is preliminary data.</text>
</comment>
<name>A0ABU8IQ62_9BURK</name>
<sequence length="175" mass="19457">MSFYAVDHATFRRGEDIAIAVCIGRFGSDLRCTQELYSGCVQHGGAHNIWTDAYHALYRNESAQLVSDDGQLTLTRSASTKRQHRVTHVTCFVEQERAAVQIASARFTVSVDSVGRVRGEAVATGQRAKKIARLRVDPFHSASEIGLAVLLHLASLEYQPAVSDIMRRMRREDPL</sequence>
<dbReference type="Proteomes" id="UP001386437">
    <property type="component" value="Unassembled WGS sequence"/>
</dbReference>
<organism evidence="1 2">
    <name type="scientific">Paraburkholderia bengalensis</name>
    <dbReference type="NCBI Taxonomy" id="2747562"/>
    <lineage>
        <taxon>Bacteria</taxon>
        <taxon>Pseudomonadati</taxon>
        <taxon>Pseudomonadota</taxon>
        <taxon>Betaproteobacteria</taxon>
        <taxon>Burkholderiales</taxon>
        <taxon>Burkholderiaceae</taxon>
        <taxon>Paraburkholderia</taxon>
    </lineage>
</organism>
<proteinExistence type="predicted"/>
<evidence type="ECO:0000313" key="1">
    <source>
        <dbReference type="EMBL" id="MEI5997626.1"/>
    </source>
</evidence>
<dbReference type="EMBL" id="JACFYJ010000012">
    <property type="protein sequence ID" value="MEI5997626.1"/>
    <property type="molecule type" value="Genomic_DNA"/>
</dbReference>
<gene>
    <name evidence="1" type="ORF">H3V53_10540</name>
</gene>
<evidence type="ECO:0000313" key="2">
    <source>
        <dbReference type="Proteomes" id="UP001386437"/>
    </source>
</evidence>
<keyword evidence="2" id="KW-1185">Reference proteome</keyword>
<reference evidence="1 2" key="1">
    <citation type="journal article" date="2022" name="Arch. Microbiol.">
        <title>Paraburkholderia bengalensis sp. nov. isolated from roots of Oryza sativa, IR64.</title>
        <authorList>
            <person name="Nag P."/>
            <person name="Mondal N."/>
            <person name="Sarkar J."/>
            <person name="Das S."/>
        </authorList>
    </citation>
    <scope>NUCLEOTIDE SEQUENCE [LARGE SCALE GENOMIC DNA]</scope>
    <source>
        <strain evidence="1 2">IR64_4_BI</strain>
    </source>
</reference>
<accession>A0ABU8IQ62</accession>